<dbReference type="VEuPathDB" id="FungiDB:CR_01610C_A"/>
<dbReference type="SUPFAM" id="SSF102848">
    <property type="entry name" value="NSFL1 (p97 ATPase) cofactor p47, SEP domain"/>
    <property type="match status" value="1"/>
</dbReference>
<dbReference type="GO" id="GO:0043161">
    <property type="term" value="P:proteasome-mediated ubiquitin-dependent protein catabolic process"/>
    <property type="evidence" value="ECO:0000318"/>
    <property type="project" value="GO_Central"/>
</dbReference>
<dbReference type="GO" id="GO:0031468">
    <property type="term" value="P:nuclear membrane reassembly"/>
    <property type="evidence" value="ECO:0000318"/>
    <property type="project" value="GO_Central"/>
</dbReference>
<dbReference type="Pfam" id="PF14555">
    <property type="entry name" value="UBA_4"/>
    <property type="match status" value="1"/>
</dbReference>
<evidence type="ECO:0000313" key="4">
    <source>
        <dbReference type="CGD" id="CAL0000179235"/>
    </source>
</evidence>
<dbReference type="GO" id="GO:0030437">
    <property type="term" value="P:ascospore formation"/>
    <property type="evidence" value="ECO:0007669"/>
    <property type="project" value="EnsemblFungi"/>
</dbReference>
<evidence type="ECO:0000259" key="2">
    <source>
        <dbReference type="PROSITE" id="PS50033"/>
    </source>
</evidence>
<gene>
    <name evidence="4 5" type="primary">SHP1</name>
    <name evidence="5" type="ordered locus">CAALFM_CR01610CA</name>
    <name evidence="4" type="ordered locus">orf19.10082</name>
</gene>
<dbReference type="InterPro" id="IPR029071">
    <property type="entry name" value="Ubiquitin-like_domsf"/>
</dbReference>
<dbReference type="InterPro" id="IPR036241">
    <property type="entry name" value="NSFL1C_SEP_dom_sf"/>
</dbReference>
<sequence>MSENTPDSQLIAEFVSITNSSTYLAEQYLSRNSNDLVEAVEDFYANNEPSQKSETKKSSSSNAKGSGVKTFRDLNDEDDDEEDDKTNTNFFTGGEKSGLQVEDPNKDKDNDRSIIDQIFQKAREQMQQPDDRPSASQDDQPSPIKFSGKGFKLGDGNEPSQVVEDPNASAKKFRPSKVTREITFWKQGFTVGDGPLHRYDDPRNASVLQELNQGRVPMSILDVEFGQDVDVSVYKKTDEDWTPPKRKIGGYHGAGHRLGSPVPGEVLVNNEASSQPDIKTETEISKPKDEGEGDSTVQIRFANGKRTSHKFNSSDSILKVYEFVKNHEYNSEPTRPFTLSHAFPVKPIEESSDITISDAKLKNAVIVQRWK</sequence>
<dbReference type="SMART" id="SM00553">
    <property type="entry name" value="SEP"/>
    <property type="match status" value="1"/>
</dbReference>
<feature type="region of interest" description="Disordered" evidence="1">
    <location>
        <begin position="42"/>
        <end position="175"/>
    </location>
</feature>
<dbReference type="GO" id="GO:0043130">
    <property type="term" value="F:ubiquitin binding"/>
    <property type="evidence" value="ECO:0000318"/>
    <property type="project" value="GO_Central"/>
</dbReference>
<reference evidence="5 6" key="3">
    <citation type="journal article" date="2013" name="Genome Biol.">
        <title>Assembly of a phased diploid Candida albicans genome facilitates allele-specific measurements and provides a simple model for repeat and indel structure.</title>
        <authorList>
            <person name="Muzzey D."/>
            <person name="Schwartz K."/>
            <person name="Weissman J.S."/>
            <person name="Sherlock G."/>
        </authorList>
    </citation>
    <scope>NUCLEOTIDE SEQUENCE [LARGE SCALE GENOMIC DNA]</scope>
    <source>
        <strain evidence="6">SC5314 / ATCC MYA-2876</strain>
    </source>
</reference>
<feature type="compositionally biased region" description="Basic and acidic residues" evidence="1">
    <location>
        <begin position="278"/>
        <end position="290"/>
    </location>
</feature>
<dbReference type="GO" id="GO:0044182">
    <property type="term" value="P:filamentous growth of a population of unicellular organisms"/>
    <property type="evidence" value="ECO:0000315"/>
    <property type="project" value="CGD"/>
</dbReference>
<dbReference type="GO" id="GO:0005829">
    <property type="term" value="C:cytosol"/>
    <property type="evidence" value="ECO:0000318"/>
    <property type="project" value="GO_Central"/>
</dbReference>
<dbReference type="Gene3D" id="3.30.420.210">
    <property type="entry name" value="SEP domain"/>
    <property type="match status" value="1"/>
</dbReference>
<evidence type="ECO:0000256" key="1">
    <source>
        <dbReference type="SAM" id="MobiDB-lite"/>
    </source>
</evidence>
<dbReference type="KEGG" id="cal:CAALFM_CR01610CA"/>
<dbReference type="SMR" id="A0A1D8PS15"/>
<feature type="compositionally biased region" description="Basic and acidic residues" evidence="1">
    <location>
        <begin position="121"/>
        <end position="133"/>
    </location>
</feature>
<dbReference type="GeneID" id="3640083"/>
<dbReference type="Gene3D" id="1.10.8.10">
    <property type="entry name" value="DNA helicase RuvA subunit, C-terminal domain"/>
    <property type="match status" value="1"/>
</dbReference>
<dbReference type="GO" id="GO:0034727">
    <property type="term" value="P:piecemeal microautophagy of the nucleus"/>
    <property type="evidence" value="ECO:0007669"/>
    <property type="project" value="EnsemblFungi"/>
</dbReference>
<dbReference type="PROSITE" id="PS50033">
    <property type="entry name" value="UBX"/>
    <property type="match status" value="1"/>
</dbReference>
<dbReference type="Pfam" id="PF08059">
    <property type="entry name" value="SEP"/>
    <property type="match status" value="1"/>
</dbReference>
<dbReference type="EMBL" id="CP017630">
    <property type="protein sequence ID" value="AOW30920.1"/>
    <property type="molecule type" value="Genomic_DNA"/>
</dbReference>
<evidence type="ECO:0000313" key="5">
    <source>
        <dbReference type="EMBL" id="AOW30920.1"/>
    </source>
</evidence>
<dbReference type="GO" id="GO:0000086">
    <property type="term" value="P:G2/M transition of mitotic cell cycle"/>
    <property type="evidence" value="ECO:0000315"/>
    <property type="project" value="CGD"/>
</dbReference>
<protein>
    <submittedName>
        <fullName evidence="5">Protein phosphatase regulator</fullName>
    </submittedName>
</protein>
<name>A0A1D8PS15_CANAL</name>
<dbReference type="FunFam" id="3.30.420.210:FF:000002">
    <property type="entry name" value="UBX domain-containing protein 1"/>
    <property type="match status" value="1"/>
</dbReference>
<dbReference type="AlphaFoldDB" id="A0A1D8PS15"/>
<organism evidence="5 6">
    <name type="scientific">Candida albicans (strain SC5314 / ATCC MYA-2876)</name>
    <name type="common">Yeast</name>
    <dbReference type="NCBI Taxonomy" id="237561"/>
    <lineage>
        <taxon>Eukaryota</taxon>
        <taxon>Fungi</taxon>
        <taxon>Dikarya</taxon>
        <taxon>Ascomycota</taxon>
        <taxon>Saccharomycotina</taxon>
        <taxon>Pichiomycetes</taxon>
        <taxon>Debaryomycetaceae</taxon>
        <taxon>Candida/Lodderomyces clade</taxon>
        <taxon>Candida</taxon>
    </lineage>
</organism>
<dbReference type="InterPro" id="IPR001012">
    <property type="entry name" value="UBX_dom"/>
</dbReference>
<dbReference type="PANTHER" id="PTHR23333:SF20">
    <property type="entry name" value="NSFL1 COFACTOR P47"/>
    <property type="match status" value="1"/>
</dbReference>
<dbReference type="GO" id="GO:0007030">
    <property type="term" value="P:Golgi organization"/>
    <property type="evidence" value="ECO:0000318"/>
    <property type="project" value="GO_Central"/>
</dbReference>
<dbReference type="Gene3D" id="3.10.20.90">
    <property type="entry name" value="Phosphatidylinositol 3-kinase Catalytic Subunit, Chain A, domain 1"/>
    <property type="match status" value="1"/>
</dbReference>
<proteinExistence type="predicted"/>
<dbReference type="FunFam" id="3.10.20.90:FF:000311">
    <property type="entry name" value="UBX domain-containing protein 1"/>
    <property type="match status" value="1"/>
</dbReference>
<dbReference type="SMART" id="SM00166">
    <property type="entry name" value="UBX"/>
    <property type="match status" value="1"/>
</dbReference>
<evidence type="ECO:0000313" key="6">
    <source>
        <dbReference type="Proteomes" id="UP000000559"/>
    </source>
</evidence>
<reference evidence="5 6" key="1">
    <citation type="journal article" date="2004" name="Proc. Natl. Acad. Sci. U.S.A.">
        <title>The diploid genome sequence of Candida albicans.</title>
        <authorList>
            <person name="Jones T."/>
            <person name="Federspiel N.A."/>
            <person name="Chibana H."/>
            <person name="Dungan J."/>
            <person name="Kalman S."/>
            <person name="Magee B.B."/>
            <person name="Newport G."/>
            <person name="Thorstenson Y.R."/>
            <person name="Agabian N."/>
            <person name="Magee P.T."/>
            <person name="Davis R.W."/>
            <person name="Scherer S."/>
        </authorList>
    </citation>
    <scope>NUCLEOTIDE SEQUENCE [LARGE SCALE GENOMIC DNA]</scope>
    <source>
        <strain evidence="6">SC5314 / ATCC MYA-2876</strain>
    </source>
</reference>
<dbReference type="Pfam" id="PF00789">
    <property type="entry name" value="UBX"/>
    <property type="match status" value="1"/>
</dbReference>
<dbReference type="PANTHER" id="PTHR23333">
    <property type="entry name" value="UBX DOMAIN CONTAINING PROTEIN"/>
    <property type="match status" value="1"/>
</dbReference>
<dbReference type="RefSeq" id="XP_718218.2">
    <property type="nucleotide sequence ID" value="XM_713125.2"/>
</dbReference>
<feature type="domain" description="UBX" evidence="2">
    <location>
        <begin position="290"/>
        <end position="369"/>
    </location>
</feature>
<feature type="domain" description="SEP" evidence="3">
    <location>
        <begin position="177"/>
        <end position="242"/>
    </location>
</feature>
<dbReference type="GO" id="GO:0005634">
    <property type="term" value="C:nucleus"/>
    <property type="evidence" value="ECO:0000318"/>
    <property type="project" value="GO_Central"/>
</dbReference>
<accession>A0A1D8PS15</accession>
<feature type="compositionally biased region" description="Low complexity" evidence="1">
    <location>
        <begin position="58"/>
        <end position="69"/>
    </location>
</feature>
<dbReference type="InParanoid" id="A0A1D8PS15"/>
<dbReference type="GO" id="GO:0005977">
    <property type="term" value="P:glycogen metabolic process"/>
    <property type="evidence" value="ECO:0007669"/>
    <property type="project" value="EnsemblFungi"/>
</dbReference>
<dbReference type="FunCoup" id="A0A1D8PS15">
    <property type="interactions" value="1109"/>
</dbReference>
<dbReference type="GO" id="GO:0061025">
    <property type="term" value="P:membrane fusion"/>
    <property type="evidence" value="ECO:0000318"/>
    <property type="project" value="GO_Central"/>
</dbReference>
<dbReference type="GO" id="GO:0000045">
    <property type="term" value="P:autophagosome assembly"/>
    <property type="evidence" value="ECO:0000318"/>
    <property type="project" value="GO_Central"/>
</dbReference>
<reference evidence="5 6" key="2">
    <citation type="journal article" date="2007" name="Genome Biol.">
        <title>Assembly of the Candida albicans genome into sixteen supercontigs aligned on the eight chromosomes.</title>
        <authorList>
            <person name="van het Hoog M."/>
            <person name="Rast T.J."/>
            <person name="Martchenko M."/>
            <person name="Grindle S."/>
            <person name="Dignard D."/>
            <person name="Hogues H."/>
            <person name="Cuomo C."/>
            <person name="Berriman M."/>
            <person name="Scherer S."/>
            <person name="Magee B.B."/>
            <person name="Whiteway M."/>
            <person name="Chibana H."/>
            <person name="Nantel A."/>
            <person name="Magee P.T."/>
        </authorList>
    </citation>
    <scope>GENOME REANNOTATION</scope>
    <source>
        <strain evidence="6">SC5314 / ATCC MYA-2876</strain>
    </source>
</reference>
<dbReference type="GO" id="GO:0031134">
    <property type="term" value="P:sister chromatid biorientation"/>
    <property type="evidence" value="ECO:0007669"/>
    <property type="project" value="EnsemblFungi"/>
</dbReference>
<feature type="compositionally biased region" description="Basic and acidic residues" evidence="1">
    <location>
        <begin position="103"/>
        <end position="114"/>
    </location>
</feature>
<dbReference type="GO" id="GO:0019888">
    <property type="term" value="F:protein phosphatase regulator activity"/>
    <property type="evidence" value="ECO:0000315"/>
    <property type="project" value="CGD"/>
</dbReference>
<dbReference type="GO" id="GO:0036503">
    <property type="term" value="P:ERAD pathway"/>
    <property type="evidence" value="ECO:0007669"/>
    <property type="project" value="EnsemblFungi"/>
</dbReference>
<dbReference type="SUPFAM" id="SSF54236">
    <property type="entry name" value="Ubiquitin-like"/>
    <property type="match status" value="1"/>
</dbReference>
<dbReference type="GO" id="GO:0030447">
    <property type="term" value="P:filamentous growth"/>
    <property type="evidence" value="ECO:0000315"/>
    <property type="project" value="CGD"/>
</dbReference>
<feature type="compositionally biased region" description="Acidic residues" evidence="1">
    <location>
        <begin position="75"/>
        <end position="84"/>
    </location>
</feature>
<dbReference type="GO" id="GO:0036435">
    <property type="term" value="F:K48-linked polyubiquitin modification-dependent protein binding"/>
    <property type="evidence" value="ECO:0007669"/>
    <property type="project" value="EnsemblFungi"/>
</dbReference>
<dbReference type="PROSITE" id="PS51399">
    <property type="entry name" value="SEP"/>
    <property type="match status" value="1"/>
</dbReference>
<dbReference type="Proteomes" id="UP000000559">
    <property type="component" value="Chromosome R"/>
</dbReference>
<dbReference type="eggNOG" id="KOG2086">
    <property type="taxonomic scope" value="Eukaryota"/>
</dbReference>
<feature type="region of interest" description="Disordered" evidence="1">
    <location>
        <begin position="270"/>
        <end position="294"/>
    </location>
</feature>
<keyword evidence="6" id="KW-1185">Reference proteome</keyword>
<dbReference type="OrthoDB" id="25887at2759"/>
<dbReference type="CGD" id="CAL0000179235">
    <property type="gene designation" value="SHP1"/>
</dbReference>
<dbReference type="InterPro" id="IPR012989">
    <property type="entry name" value="SEP_domain"/>
</dbReference>
<evidence type="ECO:0000259" key="3">
    <source>
        <dbReference type="PROSITE" id="PS51399"/>
    </source>
</evidence>
<dbReference type="STRING" id="237561.A0A1D8PS15"/>